<dbReference type="Proteomes" id="UP000827889">
    <property type="component" value="Chromosome 10"/>
</dbReference>
<keyword evidence="3" id="KW-0812">Transmembrane</keyword>
<sequence>MKAIRKSRKPDSSPKLLLRQIVGLTARNANGLAGIASARSCVYVAGCVVVVYDVVSGTQSHLLVSHRTPRPLSCVAVSHDGRFIAAGESGSQPSVLLWDYANMSLVSEMKGHFHGVACIAFSPDGKHLVSVGGYIYFWDWQSGRLATKVKASSSCSAIASVTFSSDTKYILTAGNKHLKLWSVALSSRTRFNGEAETQVLQGKPLNLGLQRGQSFVSVTSPIWTNQQPANDRFLIYALTEAGVLCLIRSGSLRNSVDLKVKRAFALSASDRLIACGCSNGLVQLVSMETLVYAGTLSYSMSQKYHVEMKNYDTEPSQKDCKVTEALPDAVACQFSTSEKLVVVYGDHSIYIWDFDDTNKASRCCVIVSHSACIWDIKNLRCENEHDPTLACVARGCSGGVSFATCSADGTIRLWDFLLEPNLPKDAARRNSLVSHLASAGIFVRDTIEPGISAHGFRSMTVSSDGQYLAAGDCDGNIHIYNLYSFEYTCLKGAHDAEVLSLCFSSLGKKSSISTGVKDNNYFLASGGRDRVIHLYDVKRFMPTLVLVNLAFVISLFVNLLLFRNFDHLERIDDHSAAVTSVKLISDSGKLLSCSADRLLVFRDIVVADGSYKISYGHRQMASNGTVYDMALDRSEEVAVTVGQDRKINTFDIASGKLIRSFKQDRDGGDPIKVFMDPSCNYLVCSYSDKSLRMYDFNSGEMVIQAAGHGEVVTGIIFLPDCEHIISVGGDGCIFVWQVPSAFSCKMLQGIKANSDPLSPRSLVPPTAFRHIIYCDKEGNQLNTDSEEMWLCTSKQVGGIGDLRDSPKGNSTFSFSISRLPKWARAKVLSSGSPKIAPSQEPGLAFQDIQTPKKSDIGESWSCITNKSGGAHSSDSPSSTLSQKRNRMDRHWHTIYTVCMDFQNSPEAWKQKDETIPVLAFFQDIGKQPTSSKLLAGSCVPFCEEDSLQALYDESEQSYDMKIENEALEAASSYTSQSESEHRESCNREAADHASEQPFSDRTEKELQEKGNNFNCCEEYEDNTLFDQHFASLSATSKIEERQPSARRRYSAQYVVQRRYLGEWKSFDSLCEELDHKQPFNVVEEANLDSNDMSKSTCKMMKELTIGEPCDQAMKSARNIIISSSCLPGEPTIVESAEERKQKKSPHDEKGVKGKISECSKALLNLESATDTVTHLITDLTSMASEEELLKGSGAGLYNQAAELLPTIAQKVDALARILRLGGNLSVVRN</sequence>
<feature type="repeat" description="WD" evidence="1">
    <location>
        <begin position="402"/>
        <end position="415"/>
    </location>
</feature>
<dbReference type="Pfam" id="PF00400">
    <property type="entry name" value="WD40"/>
    <property type="match status" value="8"/>
</dbReference>
<dbReference type="InterPro" id="IPR011047">
    <property type="entry name" value="Quinoprotein_ADH-like_sf"/>
</dbReference>
<proteinExistence type="predicted"/>
<accession>A0A8B8PR07</accession>
<dbReference type="KEGG" id="rarg:115745775"/>
<feature type="compositionally biased region" description="Low complexity" evidence="2">
    <location>
        <begin position="867"/>
        <end position="878"/>
    </location>
</feature>
<dbReference type="Gene3D" id="2.130.10.10">
    <property type="entry name" value="YVTN repeat-like/Quinoprotein amine dehydrogenase"/>
    <property type="match status" value="3"/>
</dbReference>
<dbReference type="PANTHER" id="PTHR45589">
    <property type="entry name" value="WD REPEAT DOMAIN 62, ISOFORM G"/>
    <property type="match status" value="1"/>
</dbReference>
<evidence type="ECO:0000313" key="4">
    <source>
        <dbReference type="Proteomes" id="UP000827889"/>
    </source>
</evidence>
<keyword evidence="5" id="KW-0808">Transferase</keyword>
<dbReference type="GO" id="GO:0016301">
    <property type="term" value="F:kinase activity"/>
    <property type="evidence" value="ECO:0007669"/>
    <property type="project" value="UniProtKB-KW"/>
</dbReference>
<dbReference type="PROSITE" id="PS50294">
    <property type="entry name" value="WD_REPEATS_REGION"/>
    <property type="match status" value="1"/>
</dbReference>
<gene>
    <name evidence="5" type="primary">LOC115745775</name>
</gene>
<feature type="repeat" description="WD" evidence="1">
    <location>
        <begin position="705"/>
        <end position="738"/>
    </location>
</feature>
<dbReference type="AlphaFoldDB" id="A0A8B8PR07"/>
<dbReference type="InterPro" id="IPR036322">
    <property type="entry name" value="WD40_repeat_dom_sf"/>
</dbReference>
<dbReference type="SMART" id="SM00320">
    <property type="entry name" value="WD40"/>
    <property type="match status" value="12"/>
</dbReference>
<evidence type="ECO:0000256" key="3">
    <source>
        <dbReference type="SAM" id="Phobius"/>
    </source>
</evidence>
<keyword evidence="1" id="KW-0853">WD repeat</keyword>
<name>A0A8B8PR07_9MYRT</name>
<dbReference type="InterPro" id="IPR001680">
    <property type="entry name" value="WD40_rpt"/>
</dbReference>
<dbReference type="OrthoDB" id="6154712at2759"/>
<feature type="transmembrane region" description="Helical" evidence="3">
    <location>
        <begin position="540"/>
        <end position="561"/>
    </location>
</feature>
<keyword evidence="4" id="KW-1185">Reference proteome</keyword>
<feature type="region of interest" description="Disordered" evidence="2">
    <location>
        <begin position="865"/>
        <end position="885"/>
    </location>
</feature>
<dbReference type="InterPro" id="IPR052779">
    <property type="entry name" value="WDR62"/>
</dbReference>
<reference evidence="5" key="1">
    <citation type="submission" date="2025-08" db="UniProtKB">
        <authorList>
            <consortium name="RefSeq"/>
        </authorList>
    </citation>
    <scope>IDENTIFICATION</scope>
    <source>
        <tissue evidence="5">Leaf</tissue>
    </source>
</reference>
<evidence type="ECO:0000256" key="1">
    <source>
        <dbReference type="PROSITE-ProRule" id="PRU00221"/>
    </source>
</evidence>
<feature type="region of interest" description="Disordered" evidence="2">
    <location>
        <begin position="970"/>
        <end position="1004"/>
    </location>
</feature>
<dbReference type="RefSeq" id="XP_030537220.1">
    <property type="nucleotide sequence ID" value="XM_030681360.1"/>
</dbReference>
<dbReference type="PANTHER" id="PTHR45589:SF1">
    <property type="entry name" value="WD REPEAT DOMAIN 62, ISOFORM G"/>
    <property type="match status" value="1"/>
</dbReference>
<keyword evidence="3" id="KW-0472">Membrane</keyword>
<evidence type="ECO:0000256" key="2">
    <source>
        <dbReference type="SAM" id="MobiDB-lite"/>
    </source>
</evidence>
<evidence type="ECO:0000313" key="5">
    <source>
        <dbReference type="RefSeq" id="XP_030537220.1"/>
    </source>
</evidence>
<feature type="compositionally biased region" description="Basic and acidic residues" evidence="2">
    <location>
        <begin position="978"/>
        <end position="1004"/>
    </location>
</feature>
<dbReference type="SUPFAM" id="SSF50998">
    <property type="entry name" value="Quinoprotein alcohol dehydrogenase-like"/>
    <property type="match status" value="1"/>
</dbReference>
<dbReference type="PROSITE" id="PS50082">
    <property type="entry name" value="WD_REPEATS_2"/>
    <property type="match status" value="2"/>
</dbReference>
<dbReference type="GeneID" id="115745775"/>
<keyword evidence="5" id="KW-0418">Kinase</keyword>
<keyword evidence="3" id="KW-1133">Transmembrane helix</keyword>
<protein>
    <submittedName>
        <fullName evidence="5">Mitogen-activated protein kinase-binding protein 1 isoform X2</fullName>
    </submittedName>
</protein>
<dbReference type="SUPFAM" id="SSF50978">
    <property type="entry name" value="WD40 repeat-like"/>
    <property type="match status" value="1"/>
</dbReference>
<organism evidence="4 5">
    <name type="scientific">Rhodamnia argentea</name>
    <dbReference type="NCBI Taxonomy" id="178133"/>
    <lineage>
        <taxon>Eukaryota</taxon>
        <taxon>Viridiplantae</taxon>
        <taxon>Streptophyta</taxon>
        <taxon>Embryophyta</taxon>
        <taxon>Tracheophyta</taxon>
        <taxon>Spermatophyta</taxon>
        <taxon>Magnoliopsida</taxon>
        <taxon>eudicotyledons</taxon>
        <taxon>Gunneridae</taxon>
        <taxon>Pentapetalae</taxon>
        <taxon>rosids</taxon>
        <taxon>malvids</taxon>
        <taxon>Myrtales</taxon>
        <taxon>Myrtaceae</taxon>
        <taxon>Myrtoideae</taxon>
        <taxon>Myrteae</taxon>
        <taxon>Australasian group</taxon>
        <taxon>Rhodamnia</taxon>
    </lineage>
</organism>
<dbReference type="InterPro" id="IPR015943">
    <property type="entry name" value="WD40/YVTN_repeat-like_dom_sf"/>
</dbReference>